<dbReference type="AlphaFoldDB" id="A0A840I420"/>
<feature type="domain" description="Methyltransferase FkbM" evidence="1">
    <location>
        <begin position="62"/>
        <end position="219"/>
    </location>
</feature>
<dbReference type="InterPro" id="IPR029063">
    <property type="entry name" value="SAM-dependent_MTases_sf"/>
</dbReference>
<dbReference type="SUPFAM" id="SSF53335">
    <property type="entry name" value="S-adenosyl-L-methionine-dependent methyltransferases"/>
    <property type="match status" value="1"/>
</dbReference>
<keyword evidence="3" id="KW-1185">Reference proteome</keyword>
<evidence type="ECO:0000313" key="2">
    <source>
        <dbReference type="EMBL" id="MBB4658944.1"/>
    </source>
</evidence>
<dbReference type="InterPro" id="IPR052514">
    <property type="entry name" value="SAM-dependent_MTase"/>
</dbReference>
<dbReference type="GO" id="GO:0032259">
    <property type="term" value="P:methylation"/>
    <property type="evidence" value="ECO:0007669"/>
    <property type="project" value="UniProtKB-KW"/>
</dbReference>
<dbReference type="InterPro" id="IPR006342">
    <property type="entry name" value="FkbM_mtfrase"/>
</dbReference>
<keyword evidence="2" id="KW-0489">Methyltransferase</keyword>
<evidence type="ECO:0000259" key="1">
    <source>
        <dbReference type="Pfam" id="PF05050"/>
    </source>
</evidence>
<comment type="caution">
    <text evidence="2">The sequence shown here is derived from an EMBL/GenBank/DDBJ whole genome shotgun (WGS) entry which is preliminary data.</text>
</comment>
<protein>
    <submittedName>
        <fullName evidence="2">FkbM family methyltransferase</fullName>
    </submittedName>
</protein>
<reference evidence="2 3" key="1">
    <citation type="submission" date="2020-08" db="EMBL/GenBank/DDBJ databases">
        <title>Genomic Encyclopedia of Type Strains, Phase IV (KMG-IV): sequencing the most valuable type-strain genomes for metagenomic binning, comparative biology and taxonomic classification.</title>
        <authorList>
            <person name="Goeker M."/>
        </authorList>
    </citation>
    <scope>NUCLEOTIDE SEQUENCE [LARGE SCALE GENOMIC DNA]</scope>
    <source>
        <strain evidence="2 3">DSM 102850</strain>
    </source>
</reference>
<dbReference type="Proteomes" id="UP000563524">
    <property type="component" value="Unassembled WGS sequence"/>
</dbReference>
<dbReference type="GO" id="GO:0008168">
    <property type="term" value="F:methyltransferase activity"/>
    <property type="evidence" value="ECO:0007669"/>
    <property type="project" value="UniProtKB-KW"/>
</dbReference>
<evidence type="ECO:0000313" key="3">
    <source>
        <dbReference type="Proteomes" id="UP000563524"/>
    </source>
</evidence>
<keyword evidence="2" id="KW-0808">Transferase</keyword>
<dbReference type="RefSeq" id="WP_183817114.1">
    <property type="nucleotide sequence ID" value="NZ_JACHOB010000002.1"/>
</dbReference>
<organism evidence="2 3">
    <name type="scientific">Parvularcula dongshanensis</name>
    <dbReference type="NCBI Taxonomy" id="1173995"/>
    <lineage>
        <taxon>Bacteria</taxon>
        <taxon>Pseudomonadati</taxon>
        <taxon>Pseudomonadota</taxon>
        <taxon>Alphaproteobacteria</taxon>
        <taxon>Parvularculales</taxon>
        <taxon>Parvularculaceae</taxon>
        <taxon>Parvularcula</taxon>
    </lineage>
</organism>
<gene>
    <name evidence="2" type="ORF">GGQ59_001458</name>
</gene>
<dbReference type="PANTHER" id="PTHR34203:SF15">
    <property type="entry name" value="SLL1173 PROTEIN"/>
    <property type="match status" value="1"/>
</dbReference>
<dbReference type="Pfam" id="PF05050">
    <property type="entry name" value="Methyltransf_21"/>
    <property type="match status" value="1"/>
</dbReference>
<dbReference type="EMBL" id="JACHOB010000002">
    <property type="protein sequence ID" value="MBB4658944.1"/>
    <property type="molecule type" value="Genomic_DNA"/>
</dbReference>
<dbReference type="NCBIfam" id="TIGR01444">
    <property type="entry name" value="fkbM_fam"/>
    <property type="match status" value="1"/>
</dbReference>
<name>A0A840I420_9PROT</name>
<sequence length="314" mass="34594">MSSIIYTTYGLLPSRFGSLEVTFATFSDYADPYSSRVRNSWHMEGHYILAAELLRPGDTFIDAGANIGTFAFPVAKLSGSEGILVEALPENCDLLRAAAIRNGDASISIVNAAVGGEEGEIFIAGSSAYAKTSNTAEGGGIRVKQVPLSTLLEHYNPLSPRLLKIDVEGSELETFEGARDLLASRRIPYIIYESNGPVCQHRNYSVRDLRRALSQLGYEIFTIVGRTLVPTDDEEFQFLGNADLFATMEGIPEKISFEVAKLSNDRKIKSVVHTLTNMPPQYRDFILNELELAPDEIKHSTEVRQAMMSTKDTV</sequence>
<dbReference type="Gene3D" id="3.40.50.150">
    <property type="entry name" value="Vaccinia Virus protein VP39"/>
    <property type="match status" value="1"/>
</dbReference>
<accession>A0A840I420</accession>
<proteinExistence type="predicted"/>
<dbReference type="PANTHER" id="PTHR34203">
    <property type="entry name" value="METHYLTRANSFERASE, FKBM FAMILY PROTEIN"/>
    <property type="match status" value="1"/>
</dbReference>